<accession>A0A6I9P3X3</accession>
<evidence type="ECO:0000256" key="1">
    <source>
        <dbReference type="SAM" id="MobiDB-lite"/>
    </source>
</evidence>
<dbReference type="KEGG" id="ncc:104959020"/>
<dbReference type="AlphaFoldDB" id="A0A6I9P3X3"/>
<proteinExistence type="predicted"/>
<sequence length="227" mass="24947">MTFCLTFVATELINKLNFLDDEDQEVPPDLCSNPFEDPDDDLHPNHLNPFDDPNDTEPPAQPVLRQRVEDTSFYDHDSSNPFDDPEEPETEAAPGNPFEEADPDTDLQPDPEPPKPRQRKGVRPVDMSKYLYADTAREEEEQLDESNPFYEPRTSSPEHPPTGSPSLDVGSGQKRRAPPPPSSSSGLGPSTPAPKPSAGPDRERNQPVGPSPVAVLMGRELASSSPK</sequence>
<dbReference type="OrthoDB" id="5972258at2759"/>
<name>A0A6I9P3X3_9TELE</name>
<feature type="region of interest" description="Disordered" evidence="1">
    <location>
        <begin position="21"/>
        <end position="227"/>
    </location>
</feature>
<evidence type="ECO:0000313" key="2">
    <source>
        <dbReference type="Proteomes" id="UP000504611"/>
    </source>
</evidence>
<evidence type="ECO:0000313" key="3">
    <source>
        <dbReference type="RefSeq" id="XP_010785169.1"/>
    </source>
</evidence>
<keyword evidence="2" id="KW-1185">Reference proteome</keyword>
<dbReference type="RefSeq" id="XP_010785169.1">
    <property type="nucleotide sequence ID" value="XM_010786867.1"/>
</dbReference>
<protein>
    <submittedName>
        <fullName evidence="3">EH domain-binding protein 1-like</fullName>
    </submittedName>
</protein>
<feature type="compositionally biased region" description="Basic and acidic residues" evidence="1">
    <location>
        <begin position="66"/>
        <end position="78"/>
    </location>
</feature>
<dbReference type="GeneID" id="104959020"/>
<dbReference type="Proteomes" id="UP000504611">
    <property type="component" value="Unplaced"/>
</dbReference>
<feature type="compositionally biased region" description="Acidic residues" evidence="1">
    <location>
        <begin position="99"/>
        <end position="109"/>
    </location>
</feature>
<reference evidence="3" key="1">
    <citation type="submission" date="2025-08" db="UniProtKB">
        <authorList>
            <consortium name="RefSeq"/>
        </authorList>
    </citation>
    <scope>IDENTIFICATION</scope>
    <source>
        <tissue evidence="3">Muscle</tissue>
    </source>
</reference>
<feature type="non-terminal residue" evidence="3">
    <location>
        <position position="227"/>
    </location>
</feature>
<organism evidence="2 3">
    <name type="scientific">Notothenia coriiceps</name>
    <name type="common">black rockcod</name>
    <dbReference type="NCBI Taxonomy" id="8208"/>
    <lineage>
        <taxon>Eukaryota</taxon>
        <taxon>Metazoa</taxon>
        <taxon>Chordata</taxon>
        <taxon>Craniata</taxon>
        <taxon>Vertebrata</taxon>
        <taxon>Euteleostomi</taxon>
        <taxon>Actinopterygii</taxon>
        <taxon>Neopterygii</taxon>
        <taxon>Teleostei</taxon>
        <taxon>Neoteleostei</taxon>
        <taxon>Acanthomorphata</taxon>
        <taxon>Eupercaria</taxon>
        <taxon>Perciformes</taxon>
        <taxon>Notothenioidei</taxon>
        <taxon>Nototheniidae</taxon>
        <taxon>Notothenia</taxon>
    </lineage>
</organism>
<gene>
    <name evidence="3" type="primary">LOC104959020</name>
</gene>